<reference evidence="1 2" key="1">
    <citation type="submission" date="2019-12" db="EMBL/GenBank/DDBJ databases">
        <title>The whole genome sequencing of a strain isolated from a Mars analog, Dalangtan Playa.</title>
        <authorList>
            <person name="Huang T."/>
        </authorList>
    </citation>
    <scope>NUCLEOTIDE SEQUENCE [LARGE SCALE GENOMIC DNA]</scope>
    <source>
        <strain evidence="1 2">DP4-553-S</strain>
    </source>
</reference>
<dbReference type="EMBL" id="CP046956">
    <property type="protein sequence ID" value="QTM98186.1"/>
    <property type="molecule type" value="Genomic_DNA"/>
</dbReference>
<organism evidence="1 2">
    <name type="scientific">Sediminibacillus dalangtanensis</name>
    <dbReference type="NCBI Taxonomy" id="2729421"/>
    <lineage>
        <taxon>Bacteria</taxon>
        <taxon>Bacillati</taxon>
        <taxon>Bacillota</taxon>
        <taxon>Bacilli</taxon>
        <taxon>Bacillales</taxon>
        <taxon>Bacillaceae</taxon>
        <taxon>Sediminibacillus</taxon>
    </lineage>
</organism>
<sequence length="122" mass="13862">MNNIESVVDFKKLMAIELQINLAELKNDSRFTFVTESAFIEGVMNLQESDFNGKSAPLGHSLITTERESKIDVKGKNIMNIKACFYLKDVKLTPFSDKNNPIYLNEFILFSDHILGVTLNDK</sequence>
<dbReference type="Proteomes" id="UP000665043">
    <property type="component" value="Chromosome"/>
</dbReference>
<gene>
    <name evidence="1" type="ORF">ERJ70_01975</name>
</gene>
<evidence type="ECO:0000313" key="2">
    <source>
        <dbReference type="Proteomes" id="UP000665043"/>
    </source>
</evidence>
<keyword evidence="2" id="KW-1185">Reference proteome</keyword>
<evidence type="ECO:0000313" key="1">
    <source>
        <dbReference type="EMBL" id="QTM98186.1"/>
    </source>
</evidence>
<dbReference type="RefSeq" id="WP_209366785.1">
    <property type="nucleotide sequence ID" value="NZ_CP046956.1"/>
</dbReference>
<name>A0ABX7VUC0_9BACI</name>
<protein>
    <submittedName>
        <fullName evidence="1">Uncharacterized protein</fullName>
    </submittedName>
</protein>
<proteinExistence type="predicted"/>
<accession>A0ABX7VUC0</accession>